<sequence length="442" mass="51531">MKYSLLFSLLLIASFLKAQPHLNAYDDGVYRDYIKSVKMHVNGLFLTFPIAKLGQENSLLLSFDELDGKGTRYYYTVIHCDRDWKPTQELSPFDYLGGYREGEIRDYELSSGTYQDYLQYKLTIPNDEVKWTISGNYLLVIYEPGEEDDPIITRRFLITDEKVSYRTQETRPAMVSKQNTHQEIDFGVEISGLKTTNPRAEISCSVMQNGRWDNILENLEPRLITGTFLSYDYQDKIVFEAGKEFRNLDISSMIYRSENVLDISEDKEGYSTILFPDEPRAMKAYLWRKDLDGMFVPYNRDYSKRSIPIDSLASTINLVNRYNYREQNLSTDYSEVLFTLNLPEDFGSNIYIVGGFTDWKLLPENRMVFDQRVGAYVARLLLKQGYYNYEYAIQDRNGNPDFSEIEGNWYATENQYTVLTYFRPRGGQYDQLVGAHTFGSND</sequence>
<dbReference type="Gene3D" id="2.60.40.10">
    <property type="entry name" value="Immunoglobulins"/>
    <property type="match status" value="1"/>
</dbReference>
<dbReference type="AlphaFoldDB" id="A0A9D7SSL3"/>
<dbReference type="InterPro" id="IPR013784">
    <property type="entry name" value="Carb-bd-like_fold"/>
</dbReference>
<feature type="chain" id="PRO_5039469316" evidence="1">
    <location>
        <begin position="19"/>
        <end position="442"/>
    </location>
</feature>
<dbReference type="Proteomes" id="UP000808337">
    <property type="component" value="Unassembled WGS sequence"/>
</dbReference>
<name>A0A9D7SSL3_9BACT</name>
<evidence type="ECO:0000313" key="4">
    <source>
        <dbReference type="Proteomes" id="UP000808337"/>
    </source>
</evidence>
<reference evidence="3 4" key="1">
    <citation type="submission" date="2020-10" db="EMBL/GenBank/DDBJ databases">
        <title>Connecting structure to function with the recovery of over 1000 high-quality activated sludge metagenome-assembled genomes encoding full-length rRNA genes using long-read sequencing.</title>
        <authorList>
            <person name="Singleton C.M."/>
            <person name="Petriglieri F."/>
            <person name="Kristensen J.M."/>
            <person name="Kirkegaard R.H."/>
            <person name="Michaelsen T.Y."/>
            <person name="Andersen M.H."/>
            <person name="Karst S.M."/>
            <person name="Dueholm M.S."/>
            <person name="Nielsen P.H."/>
            <person name="Albertsen M."/>
        </authorList>
    </citation>
    <scope>NUCLEOTIDE SEQUENCE [LARGE SCALE GENOMIC DNA]</scope>
    <source>
        <strain evidence="3">Ribe_18-Q3-R11-54_MAXAC.273</strain>
    </source>
</reference>
<gene>
    <name evidence="3" type="ORF">IPP15_08155</name>
</gene>
<feature type="signal peptide" evidence="1">
    <location>
        <begin position="1"/>
        <end position="18"/>
    </location>
</feature>
<dbReference type="Pfam" id="PF17116">
    <property type="entry name" value="T9SS_plug_1st"/>
    <property type="match status" value="1"/>
</dbReference>
<feature type="domain" description="Type 9 secretion system plug protein N-terminal" evidence="2">
    <location>
        <begin position="34"/>
        <end position="159"/>
    </location>
</feature>
<dbReference type="EMBL" id="JADKGY010000006">
    <property type="protein sequence ID" value="MBK9982383.1"/>
    <property type="molecule type" value="Genomic_DNA"/>
</dbReference>
<accession>A0A9D7SSL3</accession>
<dbReference type="InterPro" id="IPR031345">
    <property type="entry name" value="T9SS_Plug_N"/>
</dbReference>
<protein>
    <submittedName>
        <fullName evidence="3">DUF5103 domain-containing protein</fullName>
    </submittedName>
</protein>
<dbReference type="InterPro" id="IPR013783">
    <property type="entry name" value="Ig-like_fold"/>
</dbReference>
<dbReference type="SUPFAM" id="SSF49452">
    <property type="entry name" value="Starch-binding domain-like"/>
    <property type="match status" value="1"/>
</dbReference>
<keyword evidence="1" id="KW-0732">Signal</keyword>
<evidence type="ECO:0000256" key="1">
    <source>
        <dbReference type="SAM" id="SignalP"/>
    </source>
</evidence>
<proteinExistence type="predicted"/>
<comment type="caution">
    <text evidence="3">The sequence shown here is derived from an EMBL/GenBank/DDBJ whole genome shotgun (WGS) entry which is preliminary data.</text>
</comment>
<dbReference type="GO" id="GO:0030246">
    <property type="term" value="F:carbohydrate binding"/>
    <property type="evidence" value="ECO:0007669"/>
    <property type="project" value="InterPro"/>
</dbReference>
<evidence type="ECO:0000259" key="2">
    <source>
        <dbReference type="Pfam" id="PF17116"/>
    </source>
</evidence>
<evidence type="ECO:0000313" key="3">
    <source>
        <dbReference type="EMBL" id="MBK9982383.1"/>
    </source>
</evidence>
<organism evidence="3 4">
    <name type="scientific">Candidatus Opimibacter skivensis</name>
    <dbReference type="NCBI Taxonomy" id="2982028"/>
    <lineage>
        <taxon>Bacteria</taxon>
        <taxon>Pseudomonadati</taxon>
        <taxon>Bacteroidota</taxon>
        <taxon>Saprospiria</taxon>
        <taxon>Saprospirales</taxon>
        <taxon>Saprospiraceae</taxon>
        <taxon>Candidatus Opimibacter</taxon>
    </lineage>
</organism>